<gene>
    <name evidence="7" type="ORF">BV898_17565</name>
</gene>
<keyword evidence="2 5" id="KW-0812">Transmembrane</keyword>
<keyword evidence="4 5" id="KW-0472">Membrane</keyword>
<dbReference type="EMBL" id="MTYJ01000304">
    <property type="protein sequence ID" value="OWA53132.1"/>
    <property type="molecule type" value="Genomic_DNA"/>
</dbReference>
<proteinExistence type="predicted"/>
<comment type="caution">
    <text evidence="7">The sequence shown here is derived from an EMBL/GenBank/DDBJ whole genome shotgun (WGS) entry which is preliminary data.</text>
</comment>
<evidence type="ECO:0000313" key="7">
    <source>
        <dbReference type="EMBL" id="OWA53132.1"/>
    </source>
</evidence>
<dbReference type="SUPFAM" id="SSF53822">
    <property type="entry name" value="Periplasmic binding protein-like I"/>
    <property type="match status" value="1"/>
</dbReference>
<evidence type="ECO:0000256" key="1">
    <source>
        <dbReference type="ARBA" id="ARBA00004370"/>
    </source>
</evidence>
<name>A0A9X6NFR9_HYPEX</name>
<dbReference type="Pfam" id="PF01094">
    <property type="entry name" value="ANF_receptor"/>
    <property type="match status" value="1"/>
</dbReference>
<evidence type="ECO:0000256" key="2">
    <source>
        <dbReference type="ARBA" id="ARBA00022692"/>
    </source>
</evidence>
<keyword evidence="3 5" id="KW-1133">Transmembrane helix</keyword>
<dbReference type="InterPro" id="IPR028082">
    <property type="entry name" value="Peripla_BP_I"/>
</dbReference>
<dbReference type="InterPro" id="IPR001828">
    <property type="entry name" value="ANF_lig-bd_rcpt"/>
</dbReference>
<feature type="transmembrane region" description="Helical" evidence="5">
    <location>
        <begin position="326"/>
        <end position="347"/>
    </location>
</feature>
<dbReference type="Proteomes" id="UP000192578">
    <property type="component" value="Unassembled WGS sequence"/>
</dbReference>
<evidence type="ECO:0000259" key="6">
    <source>
        <dbReference type="Pfam" id="PF01094"/>
    </source>
</evidence>
<protein>
    <recommendedName>
        <fullName evidence="6">Receptor ligand binding region domain-containing protein</fullName>
    </recommendedName>
</protein>
<keyword evidence="8" id="KW-1185">Reference proteome</keyword>
<comment type="subcellular location">
    <subcellularLocation>
        <location evidence="1">Membrane</location>
    </subcellularLocation>
</comment>
<evidence type="ECO:0000313" key="8">
    <source>
        <dbReference type="Proteomes" id="UP000192578"/>
    </source>
</evidence>
<reference evidence="8" key="1">
    <citation type="submission" date="2017-01" db="EMBL/GenBank/DDBJ databases">
        <title>Comparative genomics of anhydrobiosis in the tardigrade Hypsibius dujardini.</title>
        <authorList>
            <person name="Yoshida Y."/>
            <person name="Koutsovoulos G."/>
            <person name="Laetsch D."/>
            <person name="Stevens L."/>
            <person name="Kumar S."/>
            <person name="Horikawa D."/>
            <person name="Ishino K."/>
            <person name="Komine S."/>
            <person name="Tomita M."/>
            <person name="Blaxter M."/>
            <person name="Arakawa K."/>
        </authorList>
    </citation>
    <scope>NUCLEOTIDE SEQUENCE [LARGE SCALE GENOMIC DNA]</scope>
    <source>
        <strain evidence="8">Z151</strain>
    </source>
</reference>
<organism evidence="7 8">
    <name type="scientific">Hypsibius exemplaris</name>
    <name type="common">Freshwater tardigrade</name>
    <dbReference type="NCBI Taxonomy" id="2072580"/>
    <lineage>
        <taxon>Eukaryota</taxon>
        <taxon>Metazoa</taxon>
        <taxon>Ecdysozoa</taxon>
        <taxon>Tardigrada</taxon>
        <taxon>Eutardigrada</taxon>
        <taxon>Parachela</taxon>
        <taxon>Hypsibioidea</taxon>
        <taxon>Hypsibiidae</taxon>
        <taxon>Hypsibius</taxon>
    </lineage>
</organism>
<evidence type="ECO:0000256" key="3">
    <source>
        <dbReference type="ARBA" id="ARBA00022989"/>
    </source>
</evidence>
<evidence type="ECO:0000256" key="4">
    <source>
        <dbReference type="ARBA" id="ARBA00023136"/>
    </source>
</evidence>
<dbReference type="Gene3D" id="3.40.50.2300">
    <property type="match status" value="2"/>
</dbReference>
<sequence>MFSMPENQLEANRARYPSTLLFPTCSFGSYVARSLIALMRKLSWSRLAVINDQLSGVPIGSRSFLNCLGALTELSRKRSEFHVLEISTDSITESFLRALGLARDHSQIILSCTLGSSQRQMLATAHSLNMTHGDYVFIHLYAMETAEDPPLKWQLNDSIDQPVKEALQSVLILRTPPVNWAGHAALGERIQQRKVETFGGSAPVYQQNELALQAMDIVAVVTKLLNGSCSGKEGRFCVEKFRSTVFDDVPLHSMQIRNGRFALQAVVQQYEADTDAFQVIFQYDSATNEISESPRHTATWIGGSVPRDRPLSGRADTFNRQMMTTILAGIFSLLALFVGLTATLLCVTRRRQLNDWSNWWMLDEIELDTPIRFSSIRDFL</sequence>
<accession>A0A9X6NFR9</accession>
<evidence type="ECO:0000256" key="5">
    <source>
        <dbReference type="SAM" id="Phobius"/>
    </source>
</evidence>
<dbReference type="AlphaFoldDB" id="A0A9X6NFR9"/>
<dbReference type="GO" id="GO:0016020">
    <property type="term" value="C:membrane"/>
    <property type="evidence" value="ECO:0007669"/>
    <property type="project" value="UniProtKB-SubCell"/>
</dbReference>
<feature type="domain" description="Receptor ligand binding region" evidence="6">
    <location>
        <begin position="24"/>
        <end position="178"/>
    </location>
</feature>